<comment type="caution">
    <text evidence="2">The sequence shown here is derived from an EMBL/GenBank/DDBJ whole genome shotgun (WGS) entry which is preliminary data.</text>
</comment>
<dbReference type="RefSeq" id="WP_186917651.1">
    <property type="nucleotide sequence ID" value="NZ_JACOFZ010000009.1"/>
</dbReference>
<dbReference type="EMBL" id="JACOFZ010000009">
    <property type="protein sequence ID" value="MBC3883034.1"/>
    <property type="molecule type" value="Genomic_DNA"/>
</dbReference>
<evidence type="ECO:0000313" key="2">
    <source>
        <dbReference type="EMBL" id="MBC3883034.1"/>
    </source>
</evidence>
<gene>
    <name evidence="2" type="ORF">H8K36_16695</name>
</gene>
<dbReference type="Proteomes" id="UP000627446">
    <property type="component" value="Unassembled WGS sequence"/>
</dbReference>
<keyword evidence="3" id="KW-1185">Reference proteome</keyword>
<reference evidence="2" key="1">
    <citation type="submission" date="2020-08" db="EMBL/GenBank/DDBJ databases">
        <title>Novel species isolated from subtropical streams in China.</title>
        <authorList>
            <person name="Lu H."/>
        </authorList>
    </citation>
    <scope>NUCLEOTIDE SEQUENCE</scope>
    <source>
        <strain evidence="2">LX22W</strain>
    </source>
</reference>
<keyword evidence="1" id="KW-0472">Membrane</keyword>
<dbReference type="AlphaFoldDB" id="A0A923KUT3"/>
<evidence type="ECO:0000313" key="3">
    <source>
        <dbReference type="Proteomes" id="UP000627446"/>
    </source>
</evidence>
<keyword evidence="1" id="KW-1133">Transmembrane helix</keyword>
<evidence type="ECO:0000256" key="1">
    <source>
        <dbReference type="SAM" id="Phobius"/>
    </source>
</evidence>
<name>A0A923KUT3_9BURK</name>
<feature type="transmembrane region" description="Helical" evidence="1">
    <location>
        <begin position="39"/>
        <end position="57"/>
    </location>
</feature>
<proteinExistence type="predicted"/>
<accession>A0A923KUT3</accession>
<keyword evidence="1" id="KW-0812">Transmembrane</keyword>
<sequence>MKSSTSEYLYSVLRQAWQELRALGGKAAQMLMRTPLPKLLVLCIGLALIITIVPLILTLFVAFMLIKLLLLLVFVSVRANKTRHDSSPNRPHYSSNDVEDVQVIRVEKIDFRRGDRR</sequence>
<organism evidence="2 3">
    <name type="scientific">Undibacterium nitidum</name>
    <dbReference type="NCBI Taxonomy" id="2762298"/>
    <lineage>
        <taxon>Bacteria</taxon>
        <taxon>Pseudomonadati</taxon>
        <taxon>Pseudomonadota</taxon>
        <taxon>Betaproteobacteria</taxon>
        <taxon>Burkholderiales</taxon>
        <taxon>Oxalobacteraceae</taxon>
        <taxon>Undibacterium</taxon>
    </lineage>
</organism>
<protein>
    <submittedName>
        <fullName evidence="2">Uncharacterized protein</fullName>
    </submittedName>
</protein>